<feature type="region of interest" description="Disordered" evidence="1">
    <location>
        <begin position="64"/>
        <end position="101"/>
    </location>
</feature>
<dbReference type="Proteomes" id="UP000321947">
    <property type="component" value="Unassembled WGS sequence"/>
</dbReference>
<proteinExistence type="predicted"/>
<evidence type="ECO:0000313" key="3">
    <source>
        <dbReference type="EMBL" id="TYK06448.1"/>
    </source>
</evidence>
<evidence type="ECO:0000313" key="4">
    <source>
        <dbReference type="Proteomes" id="UP000321393"/>
    </source>
</evidence>
<dbReference type="Proteomes" id="UP000321393">
    <property type="component" value="Unassembled WGS sequence"/>
</dbReference>
<dbReference type="EMBL" id="SSTD01013533">
    <property type="protein sequence ID" value="TYK06448.1"/>
    <property type="molecule type" value="Genomic_DNA"/>
</dbReference>
<dbReference type="EMBL" id="SSTE01023254">
    <property type="protein sequence ID" value="KAA0025323.1"/>
    <property type="molecule type" value="Genomic_DNA"/>
</dbReference>
<accession>A0A5A7SKX7</accession>
<evidence type="ECO:0000256" key="1">
    <source>
        <dbReference type="SAM" id="MobiDB-lite"/>
    </source>
</evidence>
<protein>
    <submittedName>
        <fullName evidence="2">CACTA en-spm transposon protein</fullName>
    </submittedName>
</protein>
<evidence type="ECO:0000313" key="2">
    <source>
        <dbReference type="EMBL" id="KAA0025323.1"/>
    </source>
</evidence>
<feature type="compositionally biased region" description="Polar residues" evidence="1">
    <location>
        <begin position="87"/>
        <end position="101"/>
    </location>
</feature>
<reference evidence="4 5" key="1">
    <citation type="submission" date="2019-08" db="EMBL/GenBank/DDBJ databases">
        <title>Draft genome sequences of two oriental melons (Cucumis melo L. var makuwa).</title>
        <authorList>
            <person name="Kwon S.-Y."/>
        </authorList>
    </citation>
    <scope>NUCLEOTIDE SEQUENCE [LARGE SCALE GENOMIC DNA]</scope>
    <source>
        <strain evidence="5">cv. Chang Bougi</strain>
        <strain evidence="4">cv. SW 3</strain>
        <tissue evidence="2">Leaf</tissue>
    </source>
</reference>
<dbReference type="AlphaFoldDB" id="A0A5A7SKX7"/>
<organism evidence="2 4">
    <name type="scientific">Cucumis melo var. makuwa</name>
    <name type="common">Oriental melon</name>
    <dbReference type="NCBI Taxonomy" id="1194695"/>
    <lineage>
        <taxon>Eukaryota</taxon>
        <taxon>Viridiplantae</taxon>
        <taxon>Streptophyta</taxon>
        <taxon>Embryophyta</taxon>
        <taxon>Tracheophyta</taxon>
        <taxon>Spermatophyta</taxon>
        <taxon>Magnoliopsida</taxon>
        <taxon>eudicotyledons</taxon>
        <taxon>Gunneridae</taxon>
        <taxon>Pentapetalae</taxon>
        <taxon>rosids</taxon>
        <taxon>fabids</taxon>
        <taxon>Cucurbitales</taxon>
        <taxon>Cucurbitaceae</taxon>
        <taxon>Benincaseae</taxon>
        <taxon>Cucumis</taxon>
    </lineage>
</organism>
<gene>
    <name evidence="3" type="ORF">E5676_scaffold718G00020</name>
    <name evidence="2" type="ORF">E6C27_scaffold1204G00020</name>
</gene>
<evidence type="ECO:0000313" key="5">
    <source>
        <dbReference type="Proteomes" id="UP000321947"/>
    </source>
</evidence>
<sequence>MSSSSSSIWENVDMSLNIVLGRLSQHFKKYNDPEEARANPPHLLVGRDEDLRCLCDHYMSHAFQEQSRTNKATRQKQPYNHSRDQSRFYNDNTSSLSKEES</sequence>
<comment type="caution">
    <text evidence="2">The sequence shown here is derived from an EMBL/GenBank/DDBJ whole genome shotgun (WGS) entry which is preliminary data.</text>
</comment>
<name>A0A5A7SKX7_CUCMM</name>
<feature type="compositionally biased region" description="Polar residues" evidence="1">
    <location>
        <begin position="64"/>
        <end position="80"/>
    </location>
</feature>